<evidence type="ECO:0000313" key="1">
    <source>
        <dbReference type="EMBL" id="JAE26423.1"/>
    </source>
</evidence>
<dbReference type="AlphaFoldDB" id="A0A0A9H0N3"/>
<protein>
    <submittedName>
        <fullName evidence="1">Thioredoxin M-type</fullName>
    </submittedName>
</protein>
<sequence>MTTVYPSIYKLKFKANWLLNLRFHLPTYFSMQVTKVLSGTAPITASFFSPFLNIITVGMLRMPNWVAMSGLSSVLSL</sequence>
<dbReference type="EMBL" id="GBRH01171473">
    <property type="protein sequence ID" value="JAE26423.1"/>
    <property type="molecule type" value="Transcribed_RNA"/>
</dbReference>
<accession>A0A0A9H0N3</accession>
<proteinExistence type="predicted"/>
<reference evidence="1" key="2">
    <citation type="journal article" date="2015" name="Data Brief">
        <title>Shoot transcriptome of the giant reed, Arundo donax.</title>
        <authorList>
            <person name="Barrero R.A."/>
            <person name="Guerrero F.D."/>
            <person name="Moolhuijzen P."/>
            <person name="Goolsby J.A."/>
            <person name="Tidwell J."/>
            <person name="Bellgard S.E."/>
            <person name="Bellgard M.I."/>
        </authorList>
    </citation>
    <scope>NUCLEOTIDE SEQUENCE</scope>
    <source>
        <tissue evidence="1">Shoot tissue taken approximately 20 cm above the soil surface</tissue>
    </source>
</reference>
<reference evidence="1" key="1">
    <citation type="submission" date="2014-09" db="EMBL/GenBank/DDBJ databases">
        <authorList>
            <person name="Magalhaes I.L.F."/>
            <person name="Oliveira U."/>
            <person name="Santos F.R."/>
            <person name="Vidigal T.H.D.A."/>
            <person name="Brescovit A.D."/>
            <person name="Santos A.J."/>
        </authorList>
    </citation>
    <scope>NUCLEOTIDE SEQUENCE</scope>
    <source>
        <tissue evidence="1">Shoot tissue taken approximately 20 cm above the soil surface</tissue>
    </source>
</reference>
<organism evidence="1">
    <name type="scientific">Arundo donax</name>
    <name type="common">Giant reed</name>
    <name type="synonym">Donax arundinaceus</name>
    <dbReference type="NCBI Taxonomy" id="35708"/>
    <lineage>
        <taxon>Eukaryota</taxon>
        <taxon>Viridiplantae</taxon>
        <taxon>Streptophyta</taxon>
        <taxon>Embryophyta</taxon>
        <taxon>Tracheophyta</taxon>
        <taxon>Spermatophyta</taxon>
        <taxon>Magnoliopsida</taxon>
        <taxon>Liliopsida</taxon>
        <taxon>Poales</taxon>
        <taxon>Poaceae</taxon>
        <taxon>PACMAD clade</taxon>
        <taxon>Arundinoideae</taxon>
        <taxon>Arundineae</taxon>
        <taxon>Arundo</taxon>
    </lineage>
</organism>
<name>A0A0A9H0N3_ARUDO</name>